<feature type="region of interest" description="Disordered" evidence="1">
    <location>
        <begin position="81"/>
        <end position="185"/>
    </location>
</feature>
<keyword evidence="3" id="KW-1185">Reference proteome</keyword>
<dbReference type="KEGG" id="bma:BMAA1167"/>
<dbReference type="AlphaFoldDB" id="A0A0H2WC59"/>
<evidence type="ECO:0000256" key="1">
    <source>
        <dbReference type="SAM" id="MobiDB-lite"/>
    </source>
</evidence>
<sequence length="185" mass="20248">MATTRVKTPLLHRLLRHACARNDVLPSRVAVRAPRAIGPRRAVPRRCRWGGARLRPTRAGGSRARRVDPGAVCRADLRRAARPHDDGGLPSPRIGAARRRARDAEEASRGAFRRLARDRHEAPAPPADAACGWPSIAQRRAGAARGRGRAGFPGGRVPRARRRVRDAPHAAAHGHLREVWEEPLA</sequence>
<accession>A0A0H2WC59</accession>
<evidence type="ECO:0000313" key="2">
    <source>
        <dbReference type="EMBL" id="AAU46543.1"/>
    </source>
</evidence>
<dbReference type="HOGENOM" id="CLU_1458701_0_0_4"/>
<feature type="compositionally biased region" description="Basic and acidic residues" evidence="1">
    <location>
        <begin position="175"/>
        <end position="185"/>
    </location>
</feature>
<dbReference type="EMBL" id="CP000011">
    <property type="protein sequence ID" value="AAU46543.1"/>
    <property type="molecule type" value="Genomic_DNA"/>
</dbReference>
<gene>
    <name evidence="2" type="ordered locus">BMAA1167</name>
</gene>
<dbReference type="GeneID" id="92976189"/>
<protein>
    <submittedName>
        <fullName evidence="2">Uncharacterized protein</fullName>
    </submittedName>
</protein>
<proteinExistence type="predicted"/>
<dbReference type="Proteomes" id="UP000006693">
    <property type="component" value="Chromosome 2"/>
</dbReference>
<organism evidence="2 3">
    <name type="scientific">Burkholderia mallei (strain ATCC 23344)</name>
    <dbReference type="NCBI Taxonomy" id="243160"/>
    <lineage>
        <taxon>Bacteria</taxon>
        <taxon>Pseudomonadati</taxon>
        <taxon>Pseudomonadota</taxon>
        <taxon>Betaproteobacteria</taxon>
        <taxon>Burkholderiales</taxon>
        <taxon>Burkholderiaceae</taxon>
        <taxon>Burkholderia</taxon>
        <taxon>pseudomallei group</taxon>
    </lineage>
</organism>
<dbReference type="RefSeq" id="WP_011204508.1">
    <property type="nucleotide sequence ID" value="NC_006349.2"/>
</dbReference>
<reference evidence="2 3" key="1">
    <citation type="journal article" date="2004" name="Proc. Natl. Acad. Sci. U.S.A.">
        <title>Structural flexibility in the Burkholderia mallei genome.</title>
        <authorList>
            <person name="Nierman W.C."/>
            <person name="DeShazer D."/>
            <person name="Kim H.S."/>
            <person name="Tettelin H."/>
            <person name="Nelson K.E."/>
            <person name="Feldblyum T."/>
            <person name="Ulrich R.L."/>
            <person name="Ronning C.M."/>
            <person name="Brinkac L.M."/>
            <person name="Daugherty S.C."/>
            <person name="Davidsen T.D."/>
            <person name="Deboy R.T."/>
            <person name="Dimitrov G."/>
            <person name="Dodson R.J."/>
            <person name="Durkin A.S."/>
            <person name="Gwinn M.L."/>
            <person name="Haft D.H."/>
            <person name="Khouri H."/>
            <person name="Kolonay J.F."/>
            <person name="Madupu R."/>
            <person name="Mohammoud Y."/>
            <person name="Nelson W.C."/>
            <person name="Radune D."/>
            <person name="Romero C.M."/>
            <person name="Sarria S."/>
            <person name="Selengut J."/>
            <person name="Shamblin C."/>
            <person name="Sullivan S.A."/>
            <person name="White O."/>
            <person name="Yu Y."/>
            <person name="Zafar N."/>
            <person name="Zhou L."/>
            <person name="Fraser C.M."/>
        </authorList>
    </citation>
    <scope>NUCLEOTIDE SEQUENCE [LARGE SCALE GENOMIC DNA]</scope>
    <source>
        <strain evidence="2 3">ATCC 23344</strain>
    </source>
</reference>
<name>A0A0H2WC59_BURMA</name>
<evidence type="ECO:0000313" key="3">
    <source>
        <dbReference type="Proteomes" id="UP000006693"/>
    </source>
</evidence>